<dbReference type="InParanoid" id="F6HQB6"/>
<keyword evidence="2" id="KW-1185">Reference proteome</keyword>
<name>F6HQB6_VITVI</name>
<dbReference type="HOGENOM" id="CLU_2872219_0_0_1"/>
<sequence>MPNFEEGIRLYAAMEIPVSICYFTYKLLPVWLKVLISKEVLNRVWSYKSSQDICQDGKHYPERA</sequence>
<protein>
    <submittedName>
        <fullName evidence="1">Uncharacterized protein</fullName>
    </submittedName>
</protein>
<evidence type="ECO:0000313" key="2">
    <source>
        <dbReference type="Proteomes" id="UP000009183"/>
    </source>
</evidence>
<dbReference type="Proteomes" id="UP000009183">
    <property type="component" value="Chromosome 3"/>
</dbReference>
<reference evidence="2" key="1">
    <citation type="journal article" date="2007" name="Nature">
        <title>The grapevine genome sequence suggests ancestral hexaploidization in major angiosperm phyla.</title>
        <authorList>
            <consortium name="The French-Italian Public Consortium for Grapevine Genome Characterization."/>
            <person name="Jaillon O."/>
            <person name="Aury J.-M."/>
            <person name="Noel B."/>
            <person name="Policriti A."/>
            <person name="Clepet C."/>
            <person name="Casagrande A."/>
            <person name="Choisne N."/>
            <person name="Aubourg S."/>
            <person name="Vitulo N."/>
            <person name="Jubin C."/>
            <person name="Vezzi A."/>
            <person name="Legeai F."/>
            <person name="Hugueney P."/>
            <person name="Dasilva C."/>
            <person name="Horner D."/>
            <person name="Mica E."/>
            <person name="Jublot D."/>
            <person name="Poulain J."/>
            <person name="Bruyere C."/>
            <person name="Billault A."/>
            <person name="Segurens B."/>
            <person name="Gouyvenoux M."/>
            <person name="Ugarte E."/>
            <person name="Cattonaro F."/>
            <person name="Anthouard V."/>
            <person name="Vico V."/>
            <person name="Del Fabbro C."/>
            <person name="Alaux M."/>
            <person name="Di Gaspero G."/>
            <person name="Dumas V."/>
            <person name="Felice N."/>
            <person name="Paillard S."/>
            <person name="Juman I."/>
            <person name="Moroldo M."/>
            <person name="Scalabrin S."/>
            <person name="Canaguier A."/>
            <person name="Le Clainche I."/>
            <person name="Malacrida G."/>
            <person name="Durand E."/>
            <person name="Pesole G."/>
            <person name="Laucou V."/>
            <person name="Chatelet P."/>
            <person name="Merdinoglu D."/>
            <person name="Delledonne M."/>
            <person name="Pezzotti M."/>
            <person name="Lecharny A."/>
            <person name="Scarpelli C."/>
            <person name="Artiguenave F."/>
            <person name="Pe M.E."/>
            <person name="Valle G."/>
            <person name="Morgante M."/>
            <person name="Caboche M."/>
            <person name="Adam-Blondon A.-F."/>
            <person name="Weissenbach J."/>
            <person name="Quetier F."/>
            <person name="Wincker P."/>
        </authorList>
    </citation>
    <scope>NUCLEOTIDE SEQUENCE [LARGE SCALE GENOMIC DNA]</scope>
    <source>
        <strain evidence="2">cv. Pinot noir / PN40024</strain>
    </source>
</reference>
<dbReference type="AlphaFoldDB" id="F6HQB6"/>
<dbReference type="PaxDb" id="29760-VIT_03s0063g00490.t01"/>
<proteinExistence type="predicted"/>
<evidence type="ECO:0000313" key="1">
    <source>
        <dbReference type="EMBL" id="CCB56873.1"/>
    </source>
</evidence>
<organism evidence="1 2">
    <name type="scientific">Vitis vinifera</name>
    <name type="common">Grape</name>
    <dbReference type="NCBI Taxonomy" id="29760"/>
    <lineage>
        <taxon>Eukaryota</taxon>
        <taxon>Viridiplantae</taxon>
        <taxon>Streptophyta</taxon>
        <taxon>Embryophyta</taxon>
        <taxon>Tracheophyta</taxon>
        <taxon>Spermatophyta</taxon>
        <taxon>Magnoliopsida</taxon>
        <taxon>eudicotyledons</taxon>
        <taxon>Gunneridae</taxon>
        <taxon>Pentapetalae</taxon>
        <taxon>rosids</taxon>
        <taxon>Vitales</taxon>
        <taxon>Vitaceae</taxon>
        <taxon>Viteae</taxon>
        <taxon>Vitis</taxon>
    </lineage>
</organism>
<dbReference type="EMBL" id="FN596006">
    <property type="protein sequence ID" value="CCB56873.1"/>
    <property type="molecule type" value="Genomic_DNA"/>
</dbReference>
<gene>
    <name evidence="1" type="ordered locus">VIT_03s0063g00490</name>
</gene>
<accession>F6HQB6</accession>